<protein>
    <submittedName>
        <fullName evidence="2">Uncharacterized protein</fullName>
    </submittedName>
</protein>
<sequence length="66" mass="7064">MSEMEELAGLVDAPRRDRRRGPYVGHGEYLAAAWAVHETAERLLAAGPGDHLAPKLRTAVDGVGKA</sequence>
<dbReference type="Proteomes" id="UP000053413">
    <property type="component" value="Unassembled WGS sequence"/>
</dbReference>
<evidence type="ECO:0000313" key="2">
    <source>
        <dbReference type="EMBL" id="KUL47626.1"/>
    </source>
</evidence>
<comment type="caution">
    <text evidence="2">The sequence shown here is derived from an EMBL/GenBank/DDBJ whole genome shotgun (WGS) entry which is preliminary data.</text>
</comment>
<dbReference type="AlphaFoldDB" id="A0A0X3VV86"/>
<feature type="region of interest" description="Disordered" evidence="1">
    <location>
        <begin position="1"/>
        <end position="20"/>
    </location>
</feature>
<gene>
    <name evidence="2" type="ORF">ADL28_31975</name>
</gene>
<dbReference type="EMBL" id="LLZJ01000384">
    <property type="protein sequence ID" value="KUL47626.1"/>
    <property type="molecule type" value="Genomic_DNA"/>
</dbReference>
<organism evidence="2 3">
    <name type="scientific">Streptomyces violaceusniger</name>
    <dbReference type="NCBI Taxonomy" id="68280"/>
    <lineage>
        <taxon>Bacteria</taxon>
        <taxon>Bacillati</taxon>
        <taxon>Actinomycetota</taxon>
        <taxon>Actinomycetes</taxon>
        <taxon>Kitasatosporales</taxon>
        <taxon>Streptomycetaceae</taxon>
        <taxon>Streptomyces</taxon>
        <taxon>Streptomyces violaceusniger group</taxon>
    </lineage>
</organism>
<evidence type="ECO:0000256" key="1">
    <source>
        <dbReference type="SAM" id="MobiDB-lite"/>
    </source>
</evidence>
<name>A0A0X3VV86_STRVO</name>
<dbReference type="RefSeq" id="WP_156107756.1">
    <property type="nucleotide sequence ID" value="NZ_LLZJ01000384.1"/>
</dbReference>
<evidence type="ECO:0000313" key="3">
    <source>
        <dbReference type="Proteomes" id="UP000053413"/>
    </source>
</evidence>
<reference evidence="3" key="1">
    <citation type="submission" date="2015-10" db="EMBL/GenBank/DDBJ databases">
        <authorList>
            <person name="Ju K.-S."/>
            <person name="Doroghazi J.R."/>
            <person name="Metcalf W.W."/>
        </authorList>
    </citation>
    <scope>NUCLEOTIDE SEQUENCE [LARGE SCALE GENOMIC DNA]</scope>
    <source>
        <strain evidence="3">NRRL F-8817</strain>
    </source>
</reference>
<accession>A0A0X3VV86</accession>
<proteinExistence type="predicted"/>